<organism evidence="1 2">
    <name type="scientific">Streptomyces tateyamensis</name>
    <dbReference type="NCBI Taxonomy" id="565073"/>
    <lineage>
        <taxon>Bacteria</taxon>
        <taxon>Bacillati</taxon>
        <taxon>Actinomycetota</taxon>
        <taxon>Actinomycetes</taxon>
        <taxon>Kitasatosporales</taxon>
        <taxon>Streptomycetaceae</taxon>
        <taxon>Streptomyces</taxon>
    </lineage>
</organism>
<reference evidence="1 2" key="1">
    <citation type="submission" date="2018-03" db="EMBL/GenBank/DDBJ databases">
        <title>Bioinformatic expansion and discovery of thiopeptide antibiotics.</title>
        <authorList>
            <person name="Schwalen C.J."/>
            <person name="Hudson G.A."/>
            <person name="Mitchell D.A."/>
        </authorList>
    </citation>
    <scope>NUCLEOTIDE SEQUENCE [LARGE SCALE GENOMIC DNA]</scope>
    <source>
        <strain evidence="1 2">ATCC 21389</strain>
    </source>
</reference>
<comment type="caution">
    <text evidence="1">The sequence shown here is derived from an EMBL/GenBank/DDBJ whole genome shotgun (WGS) entry which is preliminary data.</text>
</comment>
<accession>A0A2V4N4E9</accession>
<keyword evidence="2" id="KW-1185">Reference proteome</keyword>
<protein>
    <submittedName>
        <fullName evidence="1">Diguanylate cyclase</fullName>
    </submittedName>
</protein>
<feature type="non-terminal residue" evidence="1">
    <location>
        <position position="52"/>
    </location>
</feature>
<dbReference type="EMBL" id="PYBW01000086">
    <property type="protein sequence ID" value="PYC75871.1"/>
    <property type="molecule type" value="Genomic_DNA"/>
</dbReference>
<evidence type="ECO:0000313" key="1">
    <source>
        <dbReference type="EMBL" id="PYC75871.1"/>
    </source>
</evidence>
<evidence type="ECO:0000313" key="2">
    <source>
        <dbReference type="Proteomes" id="UP000248039"/>
    </source>
</evidence>
<proteinExistence type="predicted"/>
<sequence length="52" mass="5457">MAEPVLAHTSGPALVVDRDGWTAATTGLAPVQRLRLPADGWGTAPVHWLPSL</sequence>
<dbReference type="Proteomes" id="UP000248039">
    <property type="component" value="Unassembled WGS sequence"/>
</dbReference>
<gene>
    <name evidence="1" type="ORF">C7C46_23215</name>
</gene>
<dbReference type="AlphaFoldDB" id="A0A2V4N4E9"/>
<name>A0A2V4N4E9_9ACTN</name>